<dbReference type="GO" id="GO:0016020">
    <property type="term" value="C:membrane"/>
    <property type="evidence" value="ECO:0007669"/>
    <property type="project" value="UniProtKB-SubCell"/>
</dbReference>
<feature type="transmembrane region" description="Helical" evidence="9">
    <location>
        <begin position="63"/>
        <end position="89"/>
    </location>
</feature>
<keyword evidence="2 9" id="KW-0812">Transmembrane</keyword>
<feature type="compositionally biased region" description="Basic and acidic residues" evidence="8">
    <location>
        <begin position="22"/>
        <end position="31"/>
    </location>
</feature>
<dbReference type="PANTHER" id="PTHR33365">
    <property type="entry name" value="YALI0B05434P"/>
    <property type="match status" value="1"/>
</dbReference>
<keyword evidence="5 9" id="KW-0472">Membrane</keyword>
<keyword evidence="4" id="KW-0843">Virulence</keyword>
<dbReference type="EMBL" id="MU839859">
    <property type="protein sequence ID" value="KAK1749385.1"/>
    <property type="molecule type" value="Genomic_DNA"/>
</dbReference>
<dbReference type="PANTHER" id="PTHR33365:SF14">
    <property type="entry name" value="TAT PATHWAY SIGNAL SEQUENCE"/>
    <property type="match status" value="1"/>
</dbReference>
<feature type="region of interest" description="Disordered" evidence="8">
    <location>
        <begin position="22"/>
        <end position="45"/>
    </location>
</feature>
<evidence type="ECO:0000256" key="4">
    <source>
        <dbReference type="ARBA" id="ARBA00023026"/>
    </source>
</evidence>
<evidence type="ECO:0000256" key="2">
    <source>
        <dbReference type="ARBA" id="ARBA00022692"/>
    </source>
</evidence>
<dbReference type="Pfam" id="PF11807">
    <property type="entry name" value="UstYa"/>
    <property type="match status" value="1"/>
</dbReference>
<feature type="compositionally biased region" description="Basic and acidic residues" evidence="8">
    <location>
        <begin position="349"/>
        <end position="370"/>
    </location>
</feature>
<dbReference type="GO" id="GO:0043386">
    <property type="term" value="P:mycotoxin biosynthetic process"/>
    <property type="evidence" value="ECO:0007669"/>
    <property type="project" value="InterPro"/>
</dbReference>
<evidence type="ECO:0000256" key="3">
    <source>
        <dbReference type="ARBA" id="ARBA00022989"/>
    </source>
</evidence>
<dbReference type="AlphaFoldDB" id="A0AAJ0F5P1"/>
<evidence type="ECO:0000256" key="7">
    <source>
        <dbReference type="ARBA" id="ARBA00035112"/>
    </source>
</evidence>
<comment type="similarity">
    <text evidence="7">Belongs to the ustYa family.</text>
</comment>
<feature type="region of interest" description="Disordered" evidence="8">
    <location>
        <begin position="340"/>
        <end position="370"/>
    </location>
</feature>
<evidence type="ECO:0000256" key="1">
    <source>
        <dbReference type="ARBA" id="ARBA00004167"/>
    </source>
</evidence>
<keyword evidence="11" id="KW-1185">Reference proteome</keyword>
<keyword evidence="3 9" id="KW-1133">Transmembrane helix</keyword>
<keyword evidence="6" id="KW-0325">Glycoprotein</keyword>
<comment type="caution">
    <text evidence="10">The sequence shown here is derived from an EMBL/GenBank/DDBJ whole genome shotgun (WGS) entry which is preliminary data.</text>
</comment>
<proteinExistence type="inferred from homology"/>
<evidence type="ECO:0000313" key="10">
    <source>
        <dbReference type="EMBL" id="KAK1749385.1"/>
    </source>
</evidence>
<dbReference type="InterPro" id="IPR021765">
    <property type="entry name" value="UstYa-like"/>
</dbReference>
<evidence type="ECO:0000256" key="5">
    <source>
        <dbReference type="ARBA" id="ARBA00023136"/>
    </source>
</evidence>
<dbReference type="Proteomes" id="UP001239445">
    <property type="component" value="Unassembled WGS sequence"/>
</dbReference>
<name>A0AAJ0F5P1_9PEZI</name>
<gene>
    <name evidence="10" type="ORF">QBC47DRAFT_441876</name>
</gene>
<evidence type="ECO:0000256" key="6">
    <source>
        <dbReference type="ARBA" id="ARBA00023180"/>
    </source>
</evidence>
<sequence>MWATKKITRDIKYSYVDADDKESLVPRRSSDDSTGDSSEGESYDSADLTLPHRLDKARYRSRWPYVTGNVTGIVSLVLVYGLSIFAAVMGTCAVQNRGNNLLKKTSAYSPVLDKVHIPLIKTKIDATLFPDPANPNHIYRLPPSPEVDAAWDRISHIGMHAMTRAEVEGIGKNASECAKTQPDWGYGPDTYMSEIDVFHQLHCLNSLRKTNILHYDYYWGQKWGYSPPVMFESHVDHCIDILRQNIMCNADVEMLTYNWRKTQHNPFPDIGAVKVCRDFEALVKWQEEVELKDEPAKWAKIKKEADAVDLPMPPHLDELEVTGYSPDGFMLKKLTGITPTPPGDYLTPTDKHTEEGHHHDHEEVHETDAY</sequence>
<comment type="subcellular location">
    <subcellularLocation>
        <location evidence="1">Membrane</location>
        <topology evidence="1">Single-pass membrane protein</topology>
    </subcellularLocation>
</comment>
<reference evidence="10" key="1">
    <citation type="submission" date="2023-06" db="EMBL/GenBank/DDBJ databases">
        <title>Genome-scale phylogeny and comparative genomics of the fungal order Sordariales.</title>
        <authorList>
            <consortium name="Lawrence Berkeley National Laboratory"/>
            <person name="Hensen N."/>
            <person name="Bonometti L."/>
            <person name="Westerberg I."/>
            <person name="Brannstrom I.O."/>
            <person name="Guillou S."/>
            <person name="Cros-Aarteil S."/>
            <person name="Calhoun S."/>
            <person name="Haridas S."/>
            <person name="Kuo A."/>
            <person name="Mondo S."/>
            <person name="Pangilinan J."/>
            <person name="Riley R."/>
            <person name="Labutti K."/>
            <person name="Andreopoulos B."/>
            <person name="Lipzen A."/>
            <person name="Chen C."/>
            <person name="Yanf M."/>
            <person name="Daum C."/>
            <person name="Ng V."/>
            <person name="Clum A."/>
            <person name="Steindorff A."/>
            <person name="Ohm R."/>
            <person name="Martin F."/>
            <person name="Silar P."/>
            <person name="Natvig D."/>
            <person name="Lalanne C."/>
            <person name="Gautier V."/>
            <person name="Ament-Velasquez S.L."/>
            <person name="Kruys A."/>
            <person name="Hutchinson M.I."/>
            <person name="Powell A.J."/>
            <person name="Barry K."/>
            <person name="Miller A.N."/>
            <person name="Grigoriev I.V."/>
            <person name="Debuchy R."/>
            <person name="Gladieux P."/>
            <person name="Thoren M.H."/>
            <person name="Johannesson H."/>
        </authorList>
    </citation>
    <scope>NUCLEOTIDE SEQUENCE</scope>
    <source>
        <strain evidence="10">PSN4</strain>
    </source>
</reference>
<organism evidence="10 11">
    <name type="scientific">Echria macrotheca</name>
    <dbReference type="NCBI Taxonomy" id="438768"/>
    <lineage>
        <taxon>Eukaryota</taxon>
        <taxon>Fungi</taxon>
        <taxon>Dikarya</taxon>
        <taxon>Ascomycota</taxon>
        <taxon>Pezizomycotina</taxon>
        <taxon>Sordariomycetes</taxon>
        <taxon>Sordariomycetidae</taxon>
        <taxon>Sordariales</taxon>
        <taxon>Schizotheciaceae</taxon>
        <taxon>Echria</taxon>
    </lineage>
</organism>
<accession>A0AAJ0F5P1</accession>
<evidence type="ECO:0000313" key="11">
    <source>
        <dbReference type="Proteomes" id="UP001239445"/>
    </source>
</evidence>
<protein>
    <submittedName>
        <fullName evidence="10">Tat pathway signal sequence protein</fullName>
    </submittedName>
</protein>
<evidence type="ECO:0000256" key="9">
    <source>
        <dbReference type="SAM" id="Phobius"/>
    </source>
</evidence>
<evidence type="ECO:0000256" key="8">
    <source>
        <dbReference type="SAM" id="MobiDB-lite"/>
    </source>
</evidence>